<organism evidence="1 2">
    <name type="scientific">Paenarthrobacter ilicis</name>
    <dbReference type="NCBI Taxonomy" id="43665"/>
    <lineage>
        <taxon>Bacteria</taxon>
        <taxon>Bacillati</taxon>
        <taxon>Actinomycetota</taxon>
        <taxon>Actinomycetes</taxon>
        <taxon>Micrococcales</taxon>
        <taxon>Micrococcaceae</taxon>
        <taxon>Paenarthrobacter</taxon>
    </lineage>
</organism>
<sequence length="158" mass="17255">MSETSGRIQYRHGQLLPEFRAALRETGNGRTRRTWRLGPVASIENNSTQVTLVAGLMGLGWLLTSGQGPGGIAVTIVIAGHRKDTGIRAALTSSECTAWLHAILGLDWTRSIYRLDGITGASHGPAITTYRLFLDAQRQAMPRPQEIDDGFSRLLMEP</sequence>
<protein>
    <submittedName>
        <fullName evidence="1">Uncharacterized protein</fullName>
    </submittedName>
</protein>
<comment type="caution">
    <text evidence="1">The sequence shown here is derived from an EMBL/GenBank/DDBJ whole genome shotgun (WGS) entry which is preliminary data.</text>
</comment>
<keyword evidence="2" id="KW-1185">Reference proteome</keyword>
<gene>
    <name evidence="1" type="ORF">FHR86_001676</name>
</gene>
<dbReference type="Proteomes" id="UP000802392">
    <property type="component" value="Unassembled WGS sequence"/>
</dbReference>
<dbReference type="EMBL" id="JAAOZD010000003">
    <property type="protein sequence ID" value="NIJ01355.1"/>
    <property type="molecule type" value="Genomic_DNA"/>
</dbReference>
<evidence type="ECO:0000313" key="1">
    <source>
        <dbReference type="EMBL" id="NIJ01355.1"/>
    </source>
</evidence>
<accession>A0ABX0THK2</accession>
<name>A0ABX0THK2_9MICC</name>
<dbReference type="RefSeq" id="WP_167265113.1">
    <property type="nucleotide sequence ID" value="NZ_BAAAVO010000013.1"/>
</dbReference>
<proteinExistence type="predicted"/>
<evidence type="ECO:0000313" key="2">
    <source>
        <dbReference type="Proteomes" id="UP000802392"/>
    </source>
</evidence>
<reference evidence="1 2" key="1">
    <citation type="submission" date="2020-03" db="EMBL/GenBank/DDBJ databases">
        <title>Genomic Encyclopedia of Type Strains, Phase III (KMG-III): the genomes of soil and plant-associated and newly described type strains.</title>
        <authorList>
            <person name="Whitman W."/>
        </authorList>
    </citation>
    <scope>NUCLEOTIDE SEQUENCE [LARGE SCALE GENOMIC DNA]</scope>
    <source>
        <strain evidence="1 2">CECT 4207</strain>
    </source>
</reference>